<proteinExistence type="inferred from homology"/>
<dbReference type="GO" id="GO:0016740">
    <property type="term" value="F:transferase activity"/>
    <property type="evidence" value="ECO:0007669"/>
    <property type="project" value="UniProtKB-KW"/>
</dbReference>
<dbReference type="PROSITE" id="PS50989">
    <property type="entry name" value="COA_CT_CTER"/>
    <property type="match status" value="1"/>
</dbReference>
<evidence type="ECO:0000256" key="17">
    <source>
        <dbReference type="ARBA" id="ARBA00049152"/>
    </source>
</evidence>
<keyword evidence="10" id="KW-0547">Nucleotide-binding</keyword>
<dbReference type="Pfam" id="PF01039">
    <property type="entry name" value="Carboxyl_trans"/>
    <property type="match status" value="1"/>
</dbReference>
<feature type="domain" description="CoA carboxyltransferase C-terminal" evidence="19">
    <location>
        <begin position="245"/>
        <end position="481"/>
    </location>
</feature>
<evidence type="ECO:0000256" key="8">
    <source>
        <dbReference type="ARBA" id="ARBA00022516"/>
    </source>
</evidence>
<evidence type="ECO:0000256" key="13">
    <source>
        <dbReference type="ARBA" id="ARBA00022840"/>
    </source>
</evidence>
<keyword evidence="11" id="KW-0863">Zinc-finger</keyword>
<gene>
    <name evidence="20" type="ORF">GCM10009836_68120</name>
</gene>
<dbReference type="PANTHER" id="PTHR42995">
    <property type="entry name" value="ACETYL-COENZYME A CARBOXYLASE CARBOXYL TRANSFERASE SUBUNIT BETA, CHLOROPLASTIC"/>
    <property type="match status" value="1"/>
</dbReference>
<dbReference type="Pfam" id="PF03255">
    <property type="entry name" value="ACCA"/>
    <property type="match status" value="1"/>
</dbReference>
<dbReference type="InterPro" id="IPR000438">
    <property type="entry name" value="Acetyl_CoA_COase_Trfase_b_su"/>
</dbReference>
<evidence type="ECO:0000256" key="12">
    <source>
        <dbReference type="ARBA" id="ARBA00022832"/>
    </source>
</evidence>
<dbReference type="RefSeq" id="WP_344426864.1">
    <property type="nucleotide sequence ID" value="NZ_BAAAQK010000028.1"/>
</dbReference>
<dbReference type="InterPro" id="IPR034733">
    <property type="entry name" value="AcCoA_carboxyl_beta"/>
</dbReference>
<organism evidence="20 21">
    <name type="scientific">Pseudonocardia ailaonensis</name>
    <dbReference type="NCBI Taxonomy" id="367279"/>
    <lineage>
        <taxon>Bacteria</taxon>
        <taxon>Bacillati</taxon>
        <taxon>Actinomycetota</taxon>
        <taxon>Actinomycetes</taxon>
        <taxon>Pseudonocardiales</taxon>
        <taxon>Pseudonocardiaceae</taxon>
        <taxon>Pseudonocardia</taxon>
    </lineage>
</organism>
<sequence length="504" mass="51797">MTTSARPRSLLLVDGLADEGTFRSWDTAPGPVPRAVDTPAYRGELAAARERSGADESVLTGEAHVGGHRVALVVNEFGFLAGSIGVAAAERLLAAVERATAQGLPLLAVTASGGTRMQEGSLAFLQMPAIAAAVAAHKDAGLLHVVYLRHPTTGGVLASWGSLGHLTVAEPGAFVGFLGPKVHAALHEGRPFPAGVQSAENLLAHGVVDAVVPAEDLAGYLAGLLAVVTARPRRRLCPTGRATPPADGPAADAWDSVTRTRRRARPGVRQLLDEGGSPLIPLGGSGRGEPADGLLVGLTCLGAAPCVLIGQDRAAQESAPLGPGSLRTARRAMRLAEQLGLPVVTVVDTPGAALSVAAEQGALAFEIGSCLADLADLAVPTLSVLLGQGSGGAALALLPADRVLAARHSWLSPLPPEGASVILHGTVTRGPQVVAAQQVRSTDLLRAGLVDVILDERPDAADEPAAFCRRVVAAVEDELLSAPQLSPAERRARRRDRYRGLTRL</sequence>
<name>A0ABN2NP80_9PSEU</name>
<comment type="similarity">
    <text evidence="3">In the C-terminal section; belongs to the AccA family.</text>
</comment>
<evidence type="ECO:0000256" key="2">
    <source>
        <dbReference type="ARBA" id="ARBA00004496"/>
    </source>
</evidence>
<reference evidence="20 21" key="1">
    <citation type="journal article" date="2019" name="Int. J. Syst. Evol. Microbiol.">
        <title>The Global Catalogue of Microorganisms (GCM) 10K type strain sequencing project: providing services to taxonomists for standard genome sequencing and annotation.</title>
        <authorList>
            <consortium name="The Broad Institute Genomics Platform"/>
            <consortium name="The Broad Institute Genome Sequencing Center for Infectious Disease"/>
            <person name="Wu L."/>
            <person name="Ma J."/>
        </authorList>
    </citation>
    <scope>NUCLEOTIDE SEQUENCE [LARGE SCALE GENOMIC DNA]</scope>
    <source>
        <strain evidence="20 21">JCM 16009</strain>
    </source>
</reference>
<comment type="catalytic activity">
    <reaction evidence="17">
        <text>N(6)-carboxybiotinyl-L-lysyl-[protein] + acetyl-CoA = N(6)-biotinyl-L-lysyl-[protein] + malonyl-CoA</text>
        <dbReference type="Rhea" id="RHEA:54728"/>
        <dbReference type="Rhea" id="RHEA-COMP:10505"/>
        <dbReference type="Rhea" id="RHEA-COMP:10506"/>
        <dbReference type="ChEBI" id="CHEBI:57288"/>
        <dbReference type="ChEBI" id="CHEBI:57384"/>
        <dbReference type="ChEBI" id="CHEBI:83144"/>
        <dbReference type="ChEBI" id="CHEBI:83145"/>
        <dbReference type="EC" id="2.1.3.15"/>
    </reaction>
</comment>
<dbReference type="EC" id="2.1.3.15" evidence="6"/>
<evidence type="ECO:0000256" key="16">
    <source>
        <dbReference type="ARBA" id="ARBA00025280"/>
    </source>
</evidence>
<comment type="cofactor">
    <cofactor evidence="1">
        <name>Zn(2+)</name>
        <dbReference type="ChEBI" id="CHEBI:29105"/>
    </cofactor>
</comment>
<dbReference type="InterPro" id="IPR011763">
    <property type="entry name" value="COA_CT_C"/>
</dbReference>
<accession>A0ABN2NP80</accession>
<evidence type="ECO:0000259" key="19">
    <source>
        <dbReference type="PROSITE" id="PS50989"/>
    </source>
</evidence>
<keyword evidence="11" id="KW-0479">Metal-binding</keyword>
<keyword evidence="21" id="KW-1185">Reference proteome</keyword>
<evidence type="ECO:0000256" key="7">
    <source>
        <dbReference type="ARBA" id="ARBA00018312"/>
    </source>
</evidence>
<dbReference type="InterPro" id="IPR011762">
    <property type="entry name" value="COA_CT_N"/>
</dbReference>
<dbReference type="InterPro" id="IPR029045">
    <property type="entry name" value="ClpP/crotonase-like_dom_sf"/>
</dbReference>
<evidence type="ECO:0000256" key="1">
    <source>
        <dbReference type="ARBA" id="ARBA00001947"/>
    </source>
</evidence>
<evidence type="ECO:0000256" key="10">
    <source>
        <dbReference type="ARBA" id="ARBA00022741"/>
    </source>
</evidence>
<comment type="function">
    <text evidence="16">Component of the acetyl coenzyme A carboxylase (ACC) complex. Biotin carboxylase (BC) catalyzes the carboxylation of biotin on its carrier protein (BCCP) and then the CO(2) group is transferred by the transcarboxylase to acetyl-CoA to form malonyl-CoA.</text>
</comment>
<keyword evidence="14" id="KW-0443">Lipid metabolism</keyword>
<evidence type="ECO:0000256" key="11">
    <source>
        <dbReference type="ARBA" id="ARBA00022771"/>
    </source>
</evidence>
<evidence type="ECO:0000259" key="18">
    <source>
        <dbReference type="PROSITE" id="PS50980"/>
    </source>
</evidence>
<protein>
    <recommendedName>
        <fullName evidence="7">Acetyl-coenzyme A carboxylase carboxyl transferase subunits beta/alpha</fullName>
        <ecNumber evidence="6">2.1.3.15</ecNumber>
    </recommendedName>
</protein>
<comment type="subunit">
    <text evidence="5">Acetyl-CoA carboxylase is a heterotetramer composed of biotin carboxyl carrier protein (AccB), biotin carboxylase (AccC) and two subunits of ACCase subunit beta/alpha.</text>
</comment>
<dbReference type="EMBL" id="BAAAQK010000028">
    <property type="protein sequence ID" value="GAA1877078.1"/>
    <property type="molecule type" value="Genomic_DNA"/>
</dbReference>
<evidence type="ECO:0000313" key="20">
    <source>
        <dbReference type="EMBL" id="GAA1877078.1"/>
    </source>
</evidence>
<comment type="similarity">
    <text evidence="4">In the N-terminal section; belongs to the AccD/PCCB family.</text>
</comment>
<dbReference type="PANTHER" id="PTHR42995:SF5">
    <property type="entry name" value="ACETYL-COENZYME A CARBOXYLASE CARBOXYL TRANSFERASE SUBUNIT BETA, CHLOROPLASTIC"/>
    <property type="match status" value="1"/>
</dbReference>
<evidence type="ECO:0000256" key="4">
    <source>
        <dbReference type="ARBA" id="ARBA00010284"/>
    </source>
</evidence>
<comment type="caution">
    <text evidence="20">The sequence shown here is derived from an EMBL/GenBank/DDBJ whole genome shotgun (WGS) entry which is preliminary data.</text>
</comment>
<evidence type="ECO:0000313" key="21">
    <source>
        <dbReference type="Proteomes" id="UP001500449"/>
    </source>
</evidence>
<evidence type="ECO:0000256" key="6">
    <source>
        <dbReference type="ARBA" id="ARBA00011883"/>
    </source>
</evidence>
<evidence type="ECO:0000256" key="3">
    <source>
        <dbReference type="ARBA" id="ARBA00006276"/>
    </source>
</evidence>
<keyword evidence="13" id="KW-0067">ATP-binding</keyword>
<dbReference type="SUPFAM" id="SSF52096">
    <property type="entry name" value="ClpP/crotonase"/>
    <property type="match status" value="2"/>
</dbReference>
<evidence type="ECO:0000256" key="5">
    <source>
        <dbReference type="ARBA" id="ARBA00011664"/>
    </source>
</evidence>
<dbReference type="Gene3D" id="3.90.226.10">
    <property type="entry name" value="2-enoyl-CoA Hydratase, Chain A, domain 1"/>
    <property type="match status" value="2"/>
</dbReference>
<comment type="subcellular location">
    <subcellularLocation>
        <location evidence="2">Cytoplasm</location>
    </subcellularLocation>
</comment>
<feature type="domain" description="CoA carboxyltransferase N-terminal" evidence="18">
    <location>
        <begin position="1"/>
        <end position="243"/>
    </location>
</feature>
<keyword evidence="12" id="KW-0276">Fatty acid metabolism</keyword>
<dbReference type="PRINTS" id="PR01070">
    <property type="entry name" value="ACCCTRFRASEB"/>
</dbReference>
<evidence type="ECO:0000256" key="15">
    <source>
        <dbReference type="ARBA" id="ARBA00023160"/>
    </source>
</evidence>
<evidence type="ECO:0000256" key="14">
    <source>
        <dbReference type="ARBA" id="ARBA00023098"/>
    </source>
</evidence>
<keyword evidence="11" id="KW-0862">Zinc</keyword>
<keyword evidence="8" id="KW-0444">Lipid biosynthesis</keyword>
<keyword evidence="9 20" id="KW-0808">Transferase</keyword>
<dbReference type="Proteomes" id="UP001500449">
    <property type="component" value="Unassembled WGS sequence"/>
</dbReference>
<evidence type="ECO:0000256" key="9">
    <source>
        <dbReference type="ARBA" id="ARBA00022679"/>
    </source>
</evidence>
<keyword evidence="15" id="KW-0275">Fatty acid biosynthesis</keyword>
<dbReference type="PROSITE" id="PS50980">
    <property type="entry name" value="COA_CT_NTER"/>
    <property type="match status" value="1"/>
</dbReference>
<dbReference type="InterPro" id="IPR001095">
    <property type="entry name" value="Acetyl_CoA_COase_a_su"/>
</dbReference>